<reference evidence="2" key="2">
    <citation type="submission" date="2021-04" db="EMBL/GenBank/DDBJ databases">
        <authorList>
            <person name="Gilroy R."/>
        </authorList>
    </citation>
    <scope>NUCLEOTIDE SEQUENCE</scope>
    <source>
        <strain evidence="2">ChiHecec2B26-7398</strain>
    </source>
</reference>
<gene>
    <name evidence="2" type="ORF">H9846_09840</name>
</gene>
<dbReference type="InterPro" id="IPR029021">
    <property type="entry name" value="Prot-tyrosine_phosphatase-like"/>
</dbReference>
<dbReference type="GO" id="GO:0004721">
    <property type="term" value="F:phosphoprotein phosphatase activity"/>
    <property type="evidence" value="ECO:0007669"/>
    <property type="project" value="InterPro"/>
</dbReference>
<dbReference type="Proteomes" id="UP000886751">
    <property type="component" value="Unassembled WGS sequence"/>
</dbReference>
<sequence length="268" mass="29586">MPQQHPAPGSEIALQGAVNFRELGGYPAADGRTVRYGLLYRGGNMDALRTPADRAALQSWHLCEVLDLRSAGEAAQHPDPPLPGAQYRRICAMRMADGSEMDFSAAGIGRLAAEKAAYEKALGRPVHDYEWFAALYRQMPFGNPAYHTLFTLLEQRRAPLLFHCTCGKDRTGIAAMLILLALGVGRADALTDYMLTNRYRRAVIAASLRGKTAQERKLLLSVEGVSRPMAEGTLDEILQRFGSFEAYFAAEYGLDAARLQALRDFYLE</sequence>
<dbReference type="PANTHER" id="PTHR31126">
    <property type="entry name" value="TYROSINE-PROTEIN PHOSPHATASE"/>
    <property type="match status" value="1"/>
</dbReference>
<evidence type="ECO:0000313" key="3">
    <source>
        <dbReference type="Proteomes" id="UP000886751"/>
    </source>
</evidence>
<dbReference type="AlphaFoldDB" id="A0A9D1Y2F0"/>
<dbReference type="EMBL" id="DXEI01000144">
    <property type="protein sequence ID" value="HIX95740.1"/>
    <property type="molecule type" value="Genomic_DNA"/>
</dbReference>
<protein>
    <submittedName>
        <fullName evidence="2">Tyrosine-protein phosphatase</fullName>
    </submittedName>
</protein>
<accession>A0A9D1Y2F0</accession>
<dbReference type="InterPro" id="IPR016130">
    <property type="entry name" value="Tyr_Pase_AS"/>
</dbReference>
<reference evidence="2" key="1">
    <citation type="journal article" date="2021" name="PeerJ">
        <title>Extensive microbial diversity within the chicken gut microbiome revealed by metagenomics and culture.</title>
        <authorList>
            <person name="Gilroy R."/>
            <person name="Ravi A."/>
            <person name="Getino M."/>
            <person name="Pursley I."/>
            <person name="Horton D.L."/>
            <person name="Alikhan N.F."/>
            <person name="Baker D."/>
            <person name="Gharbi K."/>
            <person name="Hall N."/>
            <person name="Watson M."/>
            <person name="Adriaenssens E.M."/>
            <person name="Foster-Nyarko E."/>
            <person name="Jarju S."/>
            <person name="Secka A."/>
            <person name="Antonio M."/>
            <person name="Oren A."/>
            <person name="Chaudhuri R.R."/>
            <person name="La Ragione R."/>
            <person name="Hildebrand F."/>
            <person name="Pallen M.J."/>
        </authorList>
    </citation>
    <scope>NUCLEOTIDE SEQUENCE</scope>
    <source>
        <strain evidence="2">ChiHecec2B26-7398</strain>
    </source>
</reference>
<evidence type="ECO:0000313" key="2">
    <source>
        <dbReference type="EMBL" id="HIX95740.1"/>
    </source>
</evidence>
<dbReference type="PROSITE" id="PS00383">
    <property type="entry name" value="TYR_PHOSPHATASE_1"/>
    <property type="match status" value="1"/>
</dbReference>
<dbReference type="Gene3D" id="3.90.190.10">
    <property type="entry name" value="Protein tyrosine phosphatase superfamily"/>
    <property type="match status" value="1"/>
</dbReference>
<proteinExistence type="inferred from homology"/>
<dbReference type="PANTHER" id="PTHR31126:SF1">
    <property type="entry name" value="TYROSINE SPECIFIC PROTEIN PHOSPHATASES DOMAIN-CONTAINING PROTEIN"/>
    <property type="match status" value="1"/>
</dbReference>
<evidence type="ECO:0000256" key="1">
    <source>
        <dbReference type="ARBA" id="ARBA00009580"/>
    </source>
</evidence>
<name>A0A9D1Y2F0_9FIRM</name>
<comment type="similarity">
    <text evidence="1">Belongs to the protein-tyrosine phosphatase family.</text>
</comment>
<dbReference type="InterPro" id="IPR026893">
    <property type="entry name" value="Tyr/Ser_Pase_IphP-type"/>
</dbReference>
<comment type="caution">
    <text evidence="2">The sequence shown here is derived from an EMBL/GenBank/DDBJ whole genome shotgun (WGS) entry which is preliminary data.</text>
</comment>
<organism evidence="2 3">
    <name type="scientific">Candidatus Gemmiger excrementipullorum</name>
    <dbReference type="NCBI Taxonomy" id="2838610"/>
    <lineage>
        <taxon>Bacteria</taxon>
        <taxon>Bacillati</taxon>
        <taxon>Bacillota</taxon>
        <taxon>Clostridia</taxon>
        <taxon>Eubacteriales</taxon>
        <taxon>Gemmiger</taxon>
    </lineage>
</organism>
<dbReference type="Pfam" id="PF13350">
    <property type="entry name" value="Y_phosphatase3"/>
    <property type="match status" value="1"/>
</dbReference>
<dbReference type="SUPFAM" id="SSF52799">
    <property type="entry name" value="(Phosphotyrosine protein) phosphatases II"/>
    <property type="match status" value="1"/>
</dbReference>